<dbReference type="AlphaFoldDB" id="A0AAE8MNA8"/>
<organism evidence="2 3">
    <name type="scientific">Fusarium torulosum</name>
    <dbReference type="NCBI Taxonomy" id="33205"/>
    <lineage>
        <taxon>Eukaryota</taxon>
        <taxon>Fungi</taxon>
        <taxon>Dikarya</taxon>
        <taxon>Ascomycota</taxon>
        <taxon>Pezizomycotina</taxon>
        <taxon>Sordariomycetes</taxon>
        <taxon>Hypocreomycetidae</taxon>
        <taxon>Hypocreales</taxon>
        <taxon>Nectriaceae</taxon>
        <taxon>Fusarium</taxon>
    </lineage>
</organism>
<feature type="region of interest" description="Disordered" evidence="1">
    <location>
        <begin position="48"/>
        <end position="84"/>
    </location>
</feature>
<evidence type="ECO:0000256" key="1">
    <source>
        <dbReference type="SAM" id="MobiDB-lite"/>
    </source>
</evidence>
<keyword evidence="3" id="KW-1185">Reference proteome</keyword>
<sequence>MAFEKCHQISTHPIFDNLLAASLIKMMGSSQWYDIYYTDPKQKNPPAWFAFDPPVSGSDSKEKKEINGRRRLGASLGASGPPPA</sequence>
<evidence type="ECO:0000313" key="2">
    <source>
        <dbReference type="EMBL" id="SPJ93274.1"/>
    </source>
</evidence>
<comment type="caution">
    <text evidence="2">The sequence shown here is derived from an EMBL/GenBank/DDBJ whole genome shotgun (WGS) entry which is preliminary data.</text>
</comment>
<reference evidence="2" key="1">
    <citation type="submission" date="2018-03" db="EMBL/GenBank/DDBJ databases">
        <authorList>
            <person name="Guldener U."/>
        </authorList>
    </citation>
    <scope>NUCLEOTIDE SEQUENCE</scope>
</reference>
<name>A0AAE8MNA8_9HYPO</name>
<dbReference type="EMBL" id="ONZP01001146">
    <property type="protein sequence ID" value="SPJ93274.1"/>
    <property type="molecule type" value="Genomic_DNA"/>
</dbReference>
<accession>A0AAE8MNA8</accession>
<gene>
    <name evidence="2" type="ORF">FTOL_13880</name>
</gene>
<evidence type="ECO:0000313" key="3">
    <source>
        <dbReference type="Proteomes" id="UP001187734"/>
    </source>
</evidence>
<protein>
    <submittedName>
        <fullName evidence="2">Uncharacterized protein</fullName>
    </submittedName>
</protein>
<feature type="compositionally biased region" description="Basic and acidic residues" evidence="1">
    <location>
        <begin position="59"/>
        <end position="68"/>
    </location>
</feature>
<dbReference type="Proteomes" id="UP001187734">
    <property type="component" value="Unassembled WGS sequence"/>
</dbReference>
<proteinExistence type="predicted"/>